<dbReference type="Gene3D" id="3.30.40.10">
    <property type="entry name" value="Zinc/RING finger domain, C3HC4 (zinc finger)"/>
    <property type="match status" value="1"/>
</dbReference>
<feature type="compositionally biased region" description="Basic and acidic residues" evidence="2">
    <location>
        <begin position="288"/>
        <end position="297"/>
    </location>
</feature>
<feature type="compositionally biased region" description="Basic and acidic residues" evidence="2">
    <location>
        <begin position="801"/>
        <end position="816"/>
    </location>
</feature>
<evidence type="ECO:0000313" key="4">
    <source>
        <dbReference type="EMBL" id="OLQ15104.1"/>
    </source>
</evidence>
<feature type="compositionally biased region" description="Basic and acidic residues" evidence="2">
    <location>
        <begin position="151"/>
        <end position="170"/>
    </location>
</feature>
<dbReference type="EMBL" id="LSRX01000007">
    <property type="protein sequence ID" value="OLQ15104.1"/>
    <property type="molecule type" value="Genomic_DNA"/>
</dbReference>
<dbReference type="Pfam" id="PF13639">
    <property type="entry name" value="zf-RING_2"/>
    <property type="match status" value="1"/>
</dbReference>
<keyword evidence="1" id="KW-0862">Zinc</keyword>
<dbReference type="Proteomes" id="UP000186817">
    <property type="component" value="Unassembled WGS sequence"/>
</dbReference>
<dbReference type="GO" id="GO:0005783">
    <property type="term" value="C:endoplasmic reticulum"/>
    <property type="evidence" value="ECO:0007669"/>
    <property type="project" value="TreeGrafter"/>
</dbReference>
<dbReference type="PANTHER" id="PTHR15302:SF0">
    <property type="entry name" value="E3 UBIQUITIN-PROTEIN LIGASE RNF103"/>
    <property type="match status" value="1"/>
</dbReference>
<dbReference type="PANTHER" id="PTHR15302">
    <property type="entry name" value="E3 UBIQUITIN-PROTEIN LIGASE RNF103"/>
    <property type="match status" value="1"/>
</dbReference>
<feature type="compositionally biased region" description="Basic and acidic residues" evidence="2">
    <location>
        <begin position="493"/>
        <end position="506"/>
    </location>
</feature>
<dbReference type="SUPFAM" id="SSF101391">
    <property type="entry name" value="Hsp90 co-chaperone CDC37"/>
    <property type="match status" value="1"/>
</dbReference>
<name>A0A1Q9F5X7_SYMMI</name>
<evidence type="ECO:0000256" key="1">
    <source>
        <dbReference type="PROSITE-ProRule" id="PRU00175"/>
    </source>
</evidence>
<dbReference type="InterPro" id="IPR042494">
    <property type="entry name" value="RNF103"/>
</dbReference>
<keyword evidence="1" id="KW-0479">Metal-binding</keyword>
<proteinExistence type="predicted"/>
<feature type="region of interest" description="Disordered" evidence="2">
    <location>
        <begin position="137"/>
        <end position="297"/>
    </location>
</feature>
<evidence type="ECO:0000256" key="2">
    <source>
        <dbReference type="SAM" id="MobiDB-lite"/>
    </source>
</evidence>
<dbReference type="Gene3D" id="1.20.58.610">
    <property type="entry name" value="Cdc37, Hsp90 binding domain"/>
    <property type="match status" value="1"/>
</dbReference>
<evidence type="ECO:0000259" key="3">
    <source>
        <dbReference type="PROSITE" id="PS50089"/>
    </source>
</evidence>
<accession>A0A1Q9F5X7</accession>
<sequence length="816" mass="91909">MSEPLGGIAQTMASRSRPLAEYVRFETKEGTVLLYEPHPLDSWINRECAWDSKKQVYMDLATGDKVTDAESEYYQTYLQRHKERRRTGGQADELLKLAAKINPRTVVELRFYIAKFPWEVSRLLGEGKSIYKAMGEQRHGGETAQTAVLQKDPKPAKDKKDKQRSKEGKPDKKHRKKAEEGKTTKEKHSKKKAKHDTTEGKDLPDATVAVEPAEKTSAGDAEYEVDWGGSDVEDKQPTTAFPHDVGGNRDDDDNPITSDTLSQEMSWPWGERGRPSDTASPDSAGARRTKEIKKLTDKGDLEKAAKLESRRPLHVDNVCRIAEERTIIQSGDGSKKDRLKKGEEFSVDEYTMFKQDNQRLLDKFAEADWETSEANSYFMLEALDAEMRGERSLMLKLGRQGQMLSSKVGVGALAVRILSQIHQLAEPMKRPPRDLVPRFFERFATRMAKVEIDVFFVREHVTSRAAFEEGVSHFTANIIQRAVVKKEEEAKKQAEAETEVTEGRQEESEEDTGWPAFKAKPLVEAMHDMPKSLSYSGHVNFTCIQTHHVGSNVVFPRKPQARKASCTRIWLNSWTLVTRLQHLREMTIRAVSRLRCRFSELMTHVSVTASETKSVMLVKVAGVPLGFTVCYNPQALVVTSVLTDSAMEQWNLCNPNDQIVRGTRIKSVNGERSIRGMNSELQKATDAGAVFFEVFREPYQGLLEQMTSALKPRETLSPKSVESLHCRPARGCDDDCAICLVELKSGEEVIELACGHVYHRKCIGTWLTQCSTCCPLCMQPAQSCDAPAPSAGAEQGPMPVHRHERERPDRRHCISL</sequence>
<keyword evidence="5" id="KW-1185">Reference proteome</keyword>
<dbReference type="GO" id="GO:0016567">
    <property type="term" value="P:protein ubiquitination"/>
    <property type="evidence" value="ECO:0007669"/>
    <property type="project" value="InterPro"/>
</dbReference>
<dbReference type="SUPFAM" id="SSF57850">
    <property type="entry name" value="RING/U-box"/>
    <property type="match status" value="1"/>
</dbReference>
<gene>
    <name evidence="4" type="primary">RHA2A</name>
    <name evidence="4" type="ORF">AK812_SmicGene718</name>
</gene>
<dbReference type="GO" id="GO:0036503">
    <property type="term" value="P:ERAD pathway"/>
    <property type="evidence" value="ECO:0007669"/>
    <property type="project" value="TreeGrafter"/>
</dbReference>
<organism evidence="4 5">
    <name type="scientific">Symbiodinium microadriaticum</name>
    <name type="common">Dinoflagellate</name>
    <name type="synonym">Zooxanthella microadriatica</name>
    <dbReference type="NCBI Taxonomy" id="2951"/>
    <lineage>
        <taxon>Eukaryota</taxon>
        <taxon>Sar</taxon>
        <taxon>Alveolata</taxon>
        <taxon>Dinophyceae</taxon>
        <taxon>Suessiales</taxon>
        <taxon>Symbiodiniaceae</taxon>
        <taxon>Symbiodinium</taxon>
    </lineage>
</organism>
<dbReference type="InterPro" id="IPR013083">
    <property type="entry name" value="Znf_RING/FYVE/PHD"/>
</dbReference>
<evidence type="ECO:0000313" key="5">
    <source>
        <dbReference type="Proteomes" id="UP000186817"/>
    </source>
</evidence>
<dbReference type="AlphaFoldDB" id="A0A1Q9F5X7"/>
<keyword evidence="1" id="KW-0863">Zinc-finger</keyword>
<dbReference type="SMART" id="SM00184">
    <property type="entry name" value="RING"/>
    <property type="match status" value="1"/>
</dbReference>
<feature type="region of interest" description="Disordered" evidence="2">
    <location>
        <begin position="493"/>
        <end position="512"/>
    </location>
</feature>
<dbReference type="InterPro" id="IPR038189">
    <property type="entry name" value="Cdc37_Hsp90-bd_sf"/>
</dbReference>
<comment type="caution">
    <text evidence="4">The sequence shown here is derived from an EMBL/GenBank/DDBJ whole genome shotgun (WGS) entry which is preliminary data.</text>
</comment>
<feature type="compositionally biased region" description="Basic and acidic residues" evidence="2">
    <location>
        <begin position="177"/>
        <end position="186"/>
    </location>
</feature>
<dbReference type="GO" id="GO:0004842">
    <property type="term" value="F:ubiquitin-protein transferase activity"/>
    <property type="evidence" value="ECO:0007669"/>
    <property type="project" value="InterPro"/>
</dbReference>
<protein>
    <submittedName>
        <fullName evidence="4">E3 ubiquitin-protein ligase RHA2A</fullName>
    </submittedName>
</protein>
<dbReference type="OrthoDB" id="440202at2759"/>
<feature type="compositionally biased region" description="Basic and acidic residues" evidence="2">
    <location>
        <begin position="195"/>
        <end position="204"/>
    </location>
</feature>
<dbReference type="PROSITE" id="PS50089">
    <property type="entry name" value="ZF_RING_2"/>
    <property type="match status" value="1"/>
</dbReference>
<dbReference type="InterPro" id="IPR001841">
    <property type="entry name" value="Znf_RING"/>
</dbReference>
<dbReference type="GO" id="GO:0008270">
    <property type="term" value="F:zinc ion binding"/>
    <property type="evidence" value="ECO:0007669"/>
    <property type="project" value="UniProtKB-KW"/>
</dbReference>
<feature type="compositionally biased region" description="Polar residues" evidence="2">
    <location>
        <begin position="255"/>
        <end position="265"/>
    </location>
</feature>
<dbReference type="CDD" id="cd16473">
    <property type="entry name" value="RING-H2_RNF103"/>
    <property type="match status" value="1"/>
</dbReference>
<feature type="region of interest" description="Disordered" evidence="2">
    <location>
        <begin position="788"/>
        <end position="816"/>
    </location>
</feature>
<reference evidence="4 5" key="1">
    <citation type="submission" date="2016-02" db="EMBL/GenBank/DDBJ databases">
        <title>Genome analysis of coral dinoflagellate symbionts highlights evolutionary adaptations to a symbiotic lifestyle.</title>
        <authorList>
            <person name="Aranda M."/>
            <person name="Li Y."/>
            <person name="Liew Y.J."/>
            <person name="Baumgarten S."/>
            <person name="Simakov O."/>
            <person name="Wilson M."/>
            <person name="Piel J."/>
            <person name="Ashoor H."/>
            <person name="Bougouffa S."/>
            <person name="Bajic V.B."/>
            <person name="Ryu T."/>
            <person name="Ravasi T."/>
            <person name="Bayer T."/>
            <person name="Micklem G."/>
            <person name="Kim H."/>
            <person name="Bhak J."/>
            <person name="Lajeunesse T.C."/>
            <person name="Voolstra C.R."/>
        </authorList>
    </citation>
    <scope>NUCLEOTIDE SEQUENCE [LARGE SCALE GENOMIC DNA]</scope>
    <source>
        <strain evidence="4 5">CCMP2467</strain>
    </source>
</reference>
<feature type="domain" description="RING-type" evidence="3">
    <location>
        <begin position="736"/>
        <end position="777"/>
    </location>
</feature>